<evidence type="ECO:0000313" key="1">
    <source>
        <dbReference type="EMBL" id="GFR22091.1"/>
    </source>
</evidence>
<dbReference type="AlphaFoldDB" id="A0A8X6LT80"/>
<name>A0A8X6LT80_TRICU</name>
<dbReference type="Proteomes" id="UP000887116">
    <property type="component" value="Unassembled WGS sequence"/>
</dbReference>
<reference evidence="1" key="1">
    <citation type="submission" date="2020-07" db="EMBL/GenBank/DDBJ databases">
        <title>Multicomponent nature underlies the extraordinary mechanical properties of spider dragline silk.</title>
        <authorList>
            <person name="Kono N."/>
            <person name="Nakamura H."/>
            <person name="Mori M."/>
            <person name="Yoshida Y."/>
            <person name="Ohtoshi R."/>
            <person name="Malay A.D."/>
            <person name="Moran D.A.P."/>
            <person name="Tomita M."/>
            <person name="Numata K."/>
            <person name="Arakawa K."/>
        </authorList>
    </citation>
    <scope>NUCLEOTIDE SEQUENCE</scope>
</reference>
<dbReference type="EMBL" id="BMAO01028112">
    <property type="protein sequence ID" value="GFR22091.1"/>
    <property type="molecule type" value="Genomic_DNA"/>
</dbReference>
<evidence type="ECO:0000313" key="2">
    <source>
        <dbReference type="Proteomes" id="UP000887116"/>
    </source>
</evidence>
<keyword evidence="2" id="KW-1185">Reference proteome</keyword>
<feature type="non-terminal residue" evidence="1">
    <location>
        <position position="25"/>
    </location>
</feature>
<gene>
    <name evidence="1" type="ORF">TNCT_18221</name>
</gene>
<protein>
    <submittedName>
        <fullName evidence="1">Uncharacterized protein</fullName>
    </submittedName>
</protein>
<comment type="caution">
    <text evidence="1">The sequence shown here is derived from an EMBL/GenBank/DDBJ whole genome shotgun (WGS) entry which is preliminary data.</text>
</comment>
<proteinExistence type="predicted"/>
<sequence>LLKKKSPELLLYIDGYLEKMDQIKR</sequence>
<accession>A0A8X6LT80</accession>
<organism evidence="1 2">
    <name type="scientific">Trichonephila clavata</name>
    <name type="common">Joro spider</name>
    <name type="synonym">Nephila clavata</name>
    <dbReference type="NCBI Taxonomy" id="2740835"/>
    <lineage>
        <taxon>Eukaryota</taxon>
        <taxon>Metazoa</taxon>
        <taxon>Ecdysozoa</taxon>
        <taxon>Arthropoda</taxon>
        <taxon>Chelicerata</taxon>
        <taxon>Arachnida</taxon>
        <taxon>Araneae</taxon>
        <taxon>Araneomorphae</taxon>
        <taxon>Entelegynae</taxon>
        <taxon>Araneoidea</taxon>
        <taxon>Nephilidae</taxon>
        <taxon>Trichonephila</taxon>
    </lineage>
</organism>